<dbReference type="AlphaFoldDB" id="A0AAD7P9E3"/>
<dbReference type="GO" id="GO:0008380">
    <property type="term" value="P:RNA splicing"/>
    <property type="evidence" value="ECO:0007669"/>
    <property type="project" value="UniProtKB-KW"/>
</dbReference>
<dbReference type="PANTHER" id="PTHR17204">
    <property type="entry name" value="PRE-MRNA PROCESSING PROTEIN PRP39-RELATED"/>
    <property type="match status" value="1"/>
</dbReference>
<evidence type="ECO:0000313" key="8">
    <source>
        <dbReference type="EMBL" id="KAJ7946514.1"/>
    </source>
</evidence>
<evidence type="ECO:0000313" key="9">
    <source>
        <dbReference type="Proteomes" id="UP001163823"/>
    </source>
</evidence>
<gene>
    <name evidence="8" type="ORF">O6P43_031433</name>
</gene>
<evidence type="ECO:0000256" key="2">
    <source>
        <dbReference type="ARBA" id="ARBA00022664"/>
    </source>
</evidence>
<name>A0AAD7P9E3_QUISA</name>
<feature type="region of interest" description="Disordered" evidence="6">
    <location>
        <begin position="252"/>
        <end position="302"/>
    </location>
</feature>
<dbReference type="InterPro" id="IPR008847">
    <property type="entry name" value="Suf"/>
</dbReference>
<dbReference type="KEGG" id="qsa:O6P43_031433"/>
<comment type="caution">
    <text evidence="8">The sequence shown here is derived from an EMBL/GenBank/DDBJ whole genome shotgun (WGS) entry which is preliminary data.</text>
</comment>
<dbReference type="PANTHER" id="PTHR17204:SF25">
    <property type="entry name" value="RRM DOMAIN-CONTAINING PROTEIN"/>
    <property type="match status" value="1"/>
</dbReference>
<organism evidence="8 9">
    <name type="scientific">Quillaja saponaria</name>
    <name type="common">Soap bark tree</name>
    <dbReference type="NCBI Taxonomy" id="32244"/>
    <lineage>
        <taxon>Eukaryota</taxon>
        <taxon>Viridiplantae</taxon>
        <taxon>Streptophyta</taxon>
        <taxon>Embryophyta</taxon>
        <taxon>Tracheophyta</taxon>
        <taxon>Spermatophyta</taxon>
        <taxon>Magnoliopsida</taxon>
        <taxon>eudicotyledons</taxon>
        <taxon>Gunneridae</taxon>
        <taxon>Pentapetalae</taxon>
        <taxon>rosids</taxon>
        <taxon>fabids</taxon>
        <taxon>Fabales</taxon>
        <taxon>Quillajaceae</taxon>
        <taxon>Quillaja</taxon>
    </lineage>
</organism>
<evidence type="ECO:0000256" key="1">
    <source>
        <dbReference type="ARBA" id="ARBA00004123"/>
    </source>
</evidence>
<evidence type="ECO:0000259" key="7">
    <source>
        <dbReference type="Pfam" id="PF05843"/>
    </source>
</evidence>
<dbReference type="Gene3D" id="1.25.40.10">
    <property type="entry name" value="Tetratricopeptide repeat domain"/>
    <property type="match status" value="1"/>
</dbReference>
<dbReference type="GO" id="GO:0006397">
    <property type="term" value="P:mRNA processing"/>
    <property type="evidence" value="ECO:0007669"/>
    <property type="project" value="UniProtKB-KW"/>
</dbReference>
<evidence type="ECO:0000256" key="5">
    <source>
        <dbReference type="ARBA" id="ARBA00023242"/>
    </source>
</evidence>
<dbReference type="SUPFAM" id="SSF48452">
    <property type="entry name" value="TPR-like"/>
    <property type="match status" value="1"/>
</dbReference>
<keyword evidence="9" id="KW-1185">Reference proteome</keyword>
<dbReference type="Proteomes" id="UP001163823">
    <property type="component" value="Chromosome 13"/>
</dbReference>
<evidence type="ECO:0000256" key="3">
    <source>
        <dbReference type="ARBA" id="ARBA00022737"/>
    </source>
</evidence>
<evidence type="ECO:0000256" key="6">
    <source>
        <dbReference type="SAM" id="MobiDB-lite"/>
    </source>
</evidence>
<dbReference type="InterPro" id="IPR003107">
    <property type="entry name" value="HAT"/>
</dbReference>
<comment type="subcellular location">
    <subcellularLocation>
        <location evidence="1">Nucleus</location>
    </subcellularLocation>
</comment>
<accession>A0AAD7P9E3</accession>
<keyword evidence="4" id="KW-0508">mRNA splicing</keyword>
<protein>
    <submittedName>
        <fullName evidence="8">Squamous cell carcinoma antigen recognized by T-cells 3 like</fullName>
    </submittedName>
</protein>
<dbReference type="GO" id="GO:0005634">
    <property type="term" value="C:nucleus"/>
    <property type="evidence" value="ECO:0007669"/>
    <property type="project" value="UniProtKB-SubCell"/>
</dbReference>
<dbReference type="InterPro" id="IPR011990">
    <property type="entry name" value="TPR-like_helical_dom_sf"/>
</dbReference>
<keyword evidence="5" id="KW-0539">Nucleus</keyword>
<keyword evidence="3" id="KW-0677">Repeat</keyword>
<feature type="domain" description="Suppressor of forked" evidence="7">
    <location>
        <begin position="10"/>
        <end position="203"/>
    </location>
</feature>
<keyword evidence="2" id="KW-0507">mRNA processing</keyword>
<dbReference type="Pfam" id="PF05843">
    <property type="entry name" value="Suf"/>
    <property type="match status" value="1"/>
</dbReference>
<sequence>MSCFLLLSAKEKQIQRIRSIFRRQLSVPLVDMQSTLLAYEAWEVEQGDVQAAESRDLDVISSHVASAYKRTLEINNARVQFEEKIASQDISDTGRVQLYMSYFKLEQSSGTPPRVQVVYECAITELPLSSDLWLDYAQYLDRTLKVGNIVSSTYSRAPKNCPWVGELWVRYLLSLEHCHASEKEIAAYWDLFLTCVDGLRRRISSTGDLEDLLDYQLIRETFQGLAYVDFSDEAHLAGAVAKSKQMLLGKKVSIARSNPKHSKKESSDSRTSKKHFHATDQSGAAGGSASRESDDNSQEASLEPHSAIIKSGGDNVQLKGRNTFAIPRNVRPLGVRQIHQKLRREMKSQNPMMSSERCSLRNRFFLTQPQMAIIFLTFSC</sequence>
<dbReference type="EMBL" id="JARAOO010000013">
    <property type="protein sequence ID" value="KAJ7946514.1"/>
    <property type="molecule type" value="Genomic_DNA"/>
</dbReference>
<dbReference type="SMART" id="SM00386">
    <property type="entry name" value="HAT"/>
    <property type="match status" value="3"/>
</dbReference>
<reference evidence="8" key="1">
    <citation type="journal article" date="2023" name="Science">
        <title>Elucidation of the pathway for biosynthesis of saponin adjuvants from the soapbark tree.</title>
        <authorList>
            <person name="Reed J."/>
            <person name="Orme A."/>
            <person name="El-Demerdash A."/>
            <person name="Owen C."/>
            <person name="Martin L.B.B."/>
            <person name="Misra R.C."/>
            <person name="Kikuchi S."/>
            <person name="Rejzek M."/>
            <person name="Martin A.C."/>
            <person name="Harkess A."/>
            <person name="Leebens-Mack J."/>
            <person name="Louveau T."/>
            <person name="Stephenson M.J."/>
            <person name="Osbourn A."/>
        </authorList>
    </citation>
    <scope>NUCLEOTIDE SEQUENCE</scope>
    <source>
        <strain evidence="8">S10</strain>
    </source>
</reference>
<proteinExistence type="predicted"/>
<evidence type="ECO:0000256" key="4">
    <source>
        <dbReference type="ARBA" id="ARBA00023187"/>
    </source>
</evidence>